<feature type="domain" description="Amidohydrolase-related" evidence="1">
    <location>
        <begin position="6"/>
        <end position="237"/>
    </location>
</feature>
<dbReference type="InterPro" id="IPR006680">
    <property type="entry name" value="Amidohydro-rel"/>
</dbReference>
<evidence type="ECO:0000313" key="3">
    <source>
        <dbReference type="Proteomes" id="UP000033530"/>
    </source>
</evidence>
<dbReference type="InterPro" id="IPR032466">
    <property type="entry name" value="Metal_Hydrolase"/>
</dbReference>
<evidence type="ECO:0000259" key="1">
    <source>
        <dbReference type="Pfam" id="PF04909"/>
    </source>
</evidence>
<dbReference type="Proteomes" id="UP000033530">
    <property type="component" value="Unassembled WGS sequence"/>
</dbReference>
<dbReference type="InterPro" id="IPR052358">
    <property type="entry name" value="Aro_Compnd_Degr_Hydrolases"/>
</dbReference>
<dbReference type="RefSeq" id="WP_046099675.1">
    <property type="nucleotide sequence ID" value="NZ_BKAP01000002.1"/>
</dbReference>
<sequence length="249" mass="28528">MKLFNSHFHIIDYNYPIIENQGYLPPNYSVQNYKKDTKNLNIVGGTVVSGSFQGFDQQYLTNALNKLGKNFYGVTQLPIEMSNQEILALKRKRVTAVRFNIQRGGIESLKNLRYFSERIYELAGWHTELYLNAKTLTQIKDTLKSLPLVSIDHLGLSKEGLPTLLDLVDHGVHVKATGFSRGDLDVADTMKQIYNINPDALMFGTDLPSTRAPRPFSKKDIQLVQESFDEQACENIFYRIALNWYQKKQ</sequence>
<evidence type="ECO:0000313" key="2">
    <source>
        <dbReference type="EMBL" id="KKB25888.1"/>
    </source>
</evidence>
<reference evidence="2 3" key="1">
    <citation type="submission" date="2015-03" db="EMBL/GenBank/DDBJ databases">
        <title>Draft Genome Sequence of S. carnosus subsp. utilis LTH 7013, Isolated from South Tirolean Ham.</title>
        <authorList>
            <person name="Mueller A."/>
            <person name="Huptas C."/>
            <person name="Wenning M."/>
            <person name="Weiss A."/>
            <person name="Schmidt H."/>
        </authorList>
    </citation>
    <scope>NUCLEOTIDE SEQUENCE [LARGE SCALE GENOMIC DNA]</scope>
    <source>
        <strain evidence="2 3">LTH7013</strain>
    </source>
</reference>
<dbReference type="Pfam" id="PF04909">
    <property type="entry name" value="Amidohydro_2"/>
    <property type="match status" value="1"/>
</dbReference>
<keyword evidence="2" id="KW-0378">Hydrolase</keyword>
<accession>A0AAJ0NHD5</accession>
<comment type="caution">
    <text evidence="2">The sequence shown here is derived from an EMBL/GenBank/DDBJ whole genome shotgun (WGS) entry which is preliminary data.</text>
</comment>
<organism evidence="2 3">
    <name type="scientific">Staphylococcus carnosus</name>
    <dbReference type="NCBI Taxonomy" id="1281"/>
    <lineage>
        <taxon>Bacteria</taxon>
        <taxon>Bacillati</taxon>
        <taxon>Bacillota</taxon>
        <taxon>Bacilli</taxon>
        <taxon>Bacillales</taxon>
        <taxon>Staphylococcaceae</taxon>
        <taxon>Staphylococcus</taxon>
    </lineage>
</organism>
<dbReference type="SUPFAM" id="SSF51556">
    <property type="entry name" value="Metallo-dependent hydrolases"/>
    <property type="match status" value="1"/>
</dbReference>
<dbReference type="GO" id="GO:0016787">
    <property type="term" value="F:hydrolase activity"/>
    <property type="evidence" value="ECO:0007669"/>
    <property type="project" value="UniProtKB-KW"/>
</dbReference>
<dbReference type="EMBL" id="LAIU01000002">
    <property type="protein sequence ID" value="KKB25888.1"/>
    <property type="molecule type" value="Genomic_DNA"/>
</dbReference>
<dbReference type="PANTHER" id="PTHR35563">
    <property type="entry name" value="BARREL METAL-DEPENDENT HYDROLASE, PUTATIVE (AFU_ORTHOLOGUE AFUA_1G16240)-RELATED"/>
    <property type="match status" value="1"/>
</dbReference>
<dbReference type="AlphaFoldDB" id="A0AAJ0NHD5"/>
<protein>
    <submittedName>
        <fullName evidence="2">2-pyrone-4,6-dicarboxylate hydrolase</fullName>
    </submittedName>
</protein>
<name>A0AAJ0NHD5_STACA</name>
<dbReference type="PANTHER" id="PTHR35563:SF2">
    <property type="entry name" value="BARREL METAL-DEPENDENT HYDROLASE, PUTATIVE (AFU_ORTHOLOGUE AFUA_1G16240)-RELATED"/>
    <property type="match status" value="1"/>
</dbReference>
<proteinExistence type="predicted"/>
<gene>
    <name evidence="2" type="ORF">VV61_04820</name>
</gene>
<dbReference type="Gene3D" id="3.20.20.140">
    <property type="entry name" value="Metal-dependent hydrolases"/>
    <property type="match status" value="1"/>
</dbReference>